<organism evidence="3 4">
    <name type="scientific">Planococcus shixiaomingii</name>
    <dbReference type="NCBI Taxonomy" id="3058393"/>
    <lineage>
        <taxon>Bacteria</taxon>
        <taxon>Bacillati</taxon>
        <taxon>Bacillota</taxon>
        <taxon>Bacilli</taxon>
        <taxon>Bacillales</taxon>
        <taxon>Caryophanaceae</taxon>
        <taxon>Planococcus</taxon>
    </lineage>
</organism>
<dbReference type="PANTHER" id="PTHR21064">
    <property type="entry name" value="AMINOGLYCOSIDE PHOSPHOTRANSFERASE DOMAIN-CONTAINING PROTEIN-RELATED"/>
    <property type="match status" value="1"/>
</dbReference>
<keyword evidence="4" id="KW-1185">Reference proteome</keyword>
<name>A0ABT8MYE5_9BACL</name>
<feature type="domain" description="Aminoglycoside phosphotransferase" evidence="2">
    <location>
        <begin position="37"/>
        <end position="274"/>
    </location>
</feature>
<sequence>MINNVEKFADVAKLAAGRYDIQLNEICFLAEETNILYKLSDTNGNKFLMKIFQNNSSNLEDNQLEVYMMNLVIKRGGISLPSILSATDGSEIQEIFLGEGRPPIRVAVYSWLEGEDFDGNETEERFIQLGEMTARLHAATFGEKVPKTFSPKRWDNVFYYKEDKMVYKQSEYQRYLSREYHELMDAIIPYLNRRLSGYYQTNEGNLQLIHSDLNPWNVLVSEDAMHIIDFEDTMLGLPLHDIAILLYYYRYEEVFDYENVKDLFFKGYEKIRPLPEFEEFDLELLMTARRVNFLNYILLVSDDPSIFIDKSLPRVRTFVHKYNLKI</sequence>
<evidence type="ECO:0000313" key="3">
    <source>
        <dbReference type="EMBL" id="MDN7240658.1"/>
    </source>
</evidence>
<dbReference type="SUPFAM" id="SSF56112">
    <property type="entry name" value="Protein kinase-like (PK-like)"/>
    <property type="match status" value="1"/>
</dbReference>
<dbReference type="InterPro" id="IPR002575">
    <property type="entry name" value="Aminoglycoside_PTrfase"/>
</dbReference>
<dbReference type="Proteomes" id="UP001172055">
    <property type="component" value="Unassembled WGS sequence"/>
</dbReference>
<reference evidence="3 4" key="1">
    <citation type="submission" date="2023-06" db="EMBL/GenBank/DDBJ databases">
        <title>Novel species in genus Planococcus.</title>
        <authorList>
            <person name="Ning S."/>
        </authorList>
    </citation>
    <scope>NUCLEOTIDE SEQUENCE [LARGE SCALE GENOMIC DNA]</scope>
    <source>
        <strain evidence="3 4">N028</strain>
    </source>
</reference>
<dbReference type="RefSeq" id="WP_301722566.1">
    <property type="nucleotide sequence ID" value="NZ_JAUJWV010000001.1"/>
</dbReference>
<protein>
    <submittedName>
        <fullName evidence="3">Phosphotransferase</fullName>
    </submittedName>
</protein>
<comment type="similarity">
    <text evidence="1">Belongs to the pseudomonas-type ThrB family.</text>
</comment>
<evidence type="ECO:0000313" key="4">
    <source>
        <dbReference type="Proteomes" id="UP001172055"/>
    </source>
</evidence>
<comment type="caution">
    <text evidence="3">The sequence shown here is derived from an EMBL/GenBank/DDBJ whole genome shotgun (WGS) entry which is preliminary data.</text>
</comment>
<dbReference type="EMBL" id="JAUJWV010000001">
    <property type="protein sequence ID" value="MDN7240658.1"/>
    <property type="molecule type" value="Genomic_DNA"/>
</dbReference>
<proteinExistence type="inferred from homology"/>
<gene>
    <name evidence="3" type="ORF">QWY14_02600</name>
</gene>
<dbReference type="Gene3D" id="3.90.1200.10">
    <property type="match status" value="1"/>
</dbReference>
<dbReference type="InterPro" id="IPR011009">
    <property type="entry name" value="Kinase-like_dom_sf"/>
</dbReference>
<evidence type="ECO:0000256" key="1">
    <source>
        <dbReference type="ARBA" id="ARBA00038240"/>
    </source>
</evidence>
<dbReference type="InterPro" id="IPR050249">
    <property type="entry name" value="Pseudomonas-type_ThrB"/>
</dbReference>
<accession>A0ABT8MYE5</accession>
<dbReference type="Pfam" id="PF01636">
    <property type="entry name" value="APH"/>
    <property type="match status" value="1"/>
</dbReference>
<dbReference type="PANTHER" id="PTHR21064:SF6">
    <property type="entry name" value="AMINOGLYCOSIDE PHOSPHOTRANSFERASE DOMAIN-CONTAINING PROTEIN"/>
    <property type="match status" value="1"/>
</dbReference>
<evidence type="ECO:0000259" key="2">
    <source>
        <dbReference type="Pfam" id="PF01636"/>
    </source>
</evidence>